<dbReference type="GO" id="GO:0016567">
    <property type="term" value="P:protein ubiquitination"/>
    <property type="evidence" value="ECO:0007669"/>
    <property type="project" value="UniProtKB-UniPathway"/>
</dbReference>
<dbReference type="Pfam" id="PF00651">
    <property type="entry name" value="BTB"/>
    <property type="match status" value="1"/>
</dbReference>
<evidence type="ECO:0000256" key="2">
    <source>
        <dbReference type="ARBA" id="ARBA00022786"/>
    </source>
</evidence>
<reference evidence="7" key="1">
    <citation type="submission" date="2020-02" db="EMBL/GenBank/DDBJ databases">
        <authorList>
            <person name="Scholz U."/>
            <person name="Mascher M."/>
            <person name="Fiebig A."/>
        </authorList>
    </citation>
    <scope>NUCLEOTIDE SEQUENCE</scope>
</reference>
<evidence type="ECO:0000313" key="7">
    <source>
        <dbReference type="EMBL" id="CAA7399399.1"/>
    </source>
</evidence>
<protein>
    <submittedName>
        <fullName evidence="7">Uncharacterized protein</fullName>
    </submittedName>
</protein>
<evidence type="ECO:0000259" key="5">
    <source>
        <dbReference type="PROSITE" id="PS50097"/>
    </source>
</evidence>
<evidence type="ECO:0000259" key="6">
    <source>
        <dbReference type="PROSITE" id="PS51649"/>
    </source>
</evidence>
<dbReference type="SUPFAM" id="SSF54695">
    <property type="entry name" value="POZ domain"/>
    <property type="match status" value="1"/>
</dbReference>
<feature type="region of interest" description="Disordered" evidence="4">
    <location>
        <begin position="517"/>
        <end position="590"/>
    </location>
</feature>
<dbReference type="InterPro" id="IPR011333">
    <property type="entry name" value="SKP1/BTB/POZ_sf"/>
</dbReference>
<dbReference type="OrthoDB" id="624345at2759"/>
<feature type="compositionally biased region" description="Pro residues" evidence="4">
    <location>
        <begin position="526"/>
        <end position="546"/>
    </location>
</feature>
<dbReference type="PROSITE" id="PS51649">
    <property type="entry name" value="NPH3"/>
    <property type="match status" value="1"/>
</dbReference>
<evidence type="ECO:0000256" key="4">
    <source>
        <dbReference type="SAM" id="MobiDB-lite"/>
    </source>
</evidence>
<dbReference type="InterPro" id="IPR043454">
    <property type="entry name" value="NPH3/RPT2-like"/>
</dbReference>
<feature type="compositionally biased region" description="Basic residues" evidence="4">
    <location>
        <begin position="577"/>
        <end position="590"/>
    </location>
</feature>
<dbReference type="InterPro" id="IPR027356">
    <property type="entry name" value="NPH3_dom"/>
</dbReference>
<evidence type="ECO:0000256" key="1">
    <source>
        <dbReference type="ARBA" id="ARBA00004906"/>
    </source>
</evidence>
<keyword evidence="8" id="KW-1185">Reference proteome</keyword>
<dbReference type="PROSITE" id="PS50097">
    <property type="entry name" value="BTB"/>
    <property type="match status" value="1"/>
</dbReference>
<accession>A0A7I8KNK3</accession>
<sequence length="590" mass="63841">MGEFDGALSQPSAAVSSKKKQLLSAAMKRTSEWIFSQEIPSDITVRAGGATFSLHKFPLVSKCGLIRKMVSEANDADLSLLDLPDVPGGAEAFELVAKFCYGINFEVTIESIAMLRCAAEHLEMTEDYAAGNLVSRAEDYLNEAALTSLPSAVEVLRHAQGLLPAAEKVNLVGRCVDAVALLASEEGEFEHVASSPAAAPPPSGVVDWWAEELTVLRVDIFKRVVMAIKRRGSEKYAVGPLLMLYAQKSLRGLDIFGMGKKKIEPKKEHEKRVILETIVSLLPRERNAMSVSFLATLLRAAIYLETTVACRLDLERRISSQLEQAVLDDLLIPSFSFAGDAAFDVDTVQRILVNYLEADAAGDDDDDGGAAAAASQIGGLMEAYLAEVAADGNLSVPRFISFAELIPEAARATEDGMYRAIDIFLKKVCGVMDCQKLSREACAHAAQNSRLPVQIVVQVLYYEQQRLREGGGTATGGNSPALPSSLRAAAPDELSRLRRENEGLKLEVVKLKMQLREAQKPAPAAAAPPPPPQPPSIPSAGKPPLPKKSIVNSVSKKLGKLNPFVRPEWVRLSPGRTRTKPPKDRRHSVS</sequence>
<organism evidence="7 8">
    <name type="scientific">Spirodela intermedia</name>
    <name type="common">Intermediate duckweed</name>
    <dbReference type="NCBI Taxonomy" id="51605"/>
    <lineage>
        <taxon>Eukaryota</taxon>
        <taxon>Viridiplantae</taxon>
        <taxon>Streptophyta</taxon>
        <taxon>Embryophyta</taxon>
        <taxon>Tracheophyta</taxon>
        <taxon>Spermatophyta</taxon>
        <taxon>Magnoliopsida</taxon>
        <taxon>Liliopsida</taxon>
        <taxon>Araceae</taxon>
        <taxon>Lemnoideae</taxon>
        <taxon>Spirodela</taxon>
    </lineage>
</organism>
<comment type="similarity">
    <text evidence="3">Belongs to the NPH3 family.</text>
</comment>
<proteinExistence type="inferred from homology"/>
<feature type="domain" description="NPH3" evidence="6">
    <location>
        <begin position="207"/>
        <end position="466"/>
    </location>
</feature>
<dbReference type="Pfam" id="PF03000">
    <property type="entry name" value="NPH3"/>
    <property type="match status" value="1"/>
</dbReference>
<gene>
    <name evidence="7" type="ORF">SI8410_07010069</name>
</gene>
<dbReference type="PANTHER" id="PTHR32370">
    <property type="entry name" value="OS12G0117600 PROTEIN"/>
    <property type="match status" value="1"/>
</dbReference>
<comment type="pathway">
    <text evidence="1">Protein modification; protein ubiquitination.</text>
</comment>
<dbReference type="InterPro" id="IPR000210">
    <property type="entry name" value="BTB/POZ_dom"/>
</dbReference>
<dbReference type="Gene3D" id="3.30.710.10">
    <property type="entry name" value="Potassium Channel Kv1.1, Chain A"/>
    <property type="match status" value="1"/>
</dbReference>
<feature type="domain" description="BTB" evidence="5">
    <location>
        <begin position="41"/>
        <end position="109"/>
    </location>
</feature>
<dbReference type="UniPathway" id="UPA00143"/>
<dbReference type="Proteomes" id="UP000663760">
    <property type="component" value="Chromosome 7"/>
</dbReference>
<keyword evidence="2" id="KW-0833">Ubl conjugation pathway</keyword>
<name>A0A7I8KNK3_SPIIN</name>
<evidence type="ECO:0000313" key="8">
    <source>
        <dbReference type="Proteomes" id="UP000663760"/>
    </source>
</evidence>
<dbReference type="EMBL" id="LR746270">
    <property type="protein sequence ID" value="CAA7399399.1"/>
    <property type="molecule type" value="Genomic_DNA"/>
</dbReference>
<evidence type="ECO:0000256" key="3">
    <source>
        <dbReference type="PROSITE-ProRule" id="PRU00982"/>
    </source>
</evidence>
<dbReference type="AlphaFoldDB" id="A0A7I8KNK3"/>